<dbReference type="InterPro" id="IPR016135">
    <property type="entry name" value="UBQ-conjugating_enzyme/RWD"/>
</dbReference>
<feature type="domain" description="RWD" evidence="7">
    <location>
        <begin position="11"/>
        <end position="112"/>
    </location>
</feature>
<accession>A0A5J4Z1T8</accession>
<evidence type="ECO:0000256" key="1">
    <source>
        <dbReference type="ARBA" id="ARBA00004496"/>
    </source>
</evidence>
<dbReference type="GO" id="GO:0006446">
    <property type="term" value="P:regulation of translational initiation"/>
    <property type="evidence" value="ECO:0007669"/>
    <property type="project" value="TreeGrafter"/>
</dbReference>
<proteinExistence type="inferred from homology"/>
<dbReference type="OrthoDB" id="69641at2759"/>
<evidence type="ECO:0000256" key="4">
    <source>
        <dbReference type="ARBA" id="ARBA00022491"/>
    </source>
</evidence>
<dbReference type="InterPro" id="IPR006575">
    <property type="entry name" value="RWD_dom"/>
</dbReference>
<evidence type="ECO:0000256" key="3">
    <source>
        <dbReference type="ARBA" id="ARBA00022490"/>
    </source>
</evidence>
<dbReference type="InterPro" id="IPR023582">
    <property type="entry name" value="Impact"/>
</dbReference>
<keyword evidence="9" id="KW-1185">Reference proteome</keyword>
<organism evidence="8 9">
    <name type="scientific">Porphyridium purpureum</name>
    <name type="common">Red alga</name>
    <name type="synonym">Porphyridium cruentum</name>
    <dbReference type="NCBI Taxonomy" id="35688"/>
    <lineage>
        <taxon>Eukaryota</taxon>
        <taxon>Rhodophyta</taxon>
        <taxon>Bangiophyceae</taxon>
        <taxon>Porphyridiales</taxon>
        <taxon>Porphyridiaceae</taxon>
        <taxon>Porphyridium</taxon>
    </lineage>
</organism>
<dbReference type="CDD" id="cd23821">
    <property type="entry name" value="RWD_IMPACT"/>
    <property type="match status" value="1"/>
</dbReference>
<comment type="subcellular location">
    <subcellularLocation>
        <location evidence="1">Cytoplasm</location>
    </subcellularLocation>
</comment>
<keyword evidence="4" id="KW-0678">Repressor</keyword>
<dbReference type="Pfam" id="PF05773">
    <property type="entry name" value="RWD"/>
    <property type="match status" value="1"/>
</dbReference>
<dbReference type="PANTHER" id="PTHR16301">
    <property type="entry name" value="IMPACT-RELATED"/>
    <property type="match status" value="1"/>
</dbReference>
<evidence type="ECO:0000256" key="5">
    <source>
        <dbReference type="ARBA" id="ARBA00022845"/>
    </source>
</evidence>
<dbReference type="InterPro" id="IPR036956">
    <property type="entry name" value="Impact_N_sf"/>
</dbReference>
<protein>
    <submittedName>
        <fullName evidence="8">Protein IMPACT</fullName>
    </submittedName>
</protein>
<evidence type="ECO:0000313" key="8">
    <source>
        <dbReference type="EMBL" id="KAA8496647.1"/>
    </source>
</evidence>
<dbReference type="SUPFAM" id="SSF54211">
    <property type="entry name" value="Ribosomal protein S5 domain 2-like"/>
    <property type="match status" value="1"/>
</dbReference>
<keyword evidence="5" id="KW-0810">Translation regulation</keyword>
<dbReference type="InterPro" id="IPR001498">
    <property type="entry name" value="Impact_N"/>
</dbReference>
<keyword evidence="3" id="KW-0963">Cytoplasm</keyword>
<name>A0A5J4Z1T8_PORPP</name>
<reference evidence="9" key="1">
    <citation type="journal article" date="2019" name="Nat. Commun.">
        <title>Expansion of phycobilisome linker gene families in mesophilic red algae.</title>
        <authorList>
            <person name="Lee J."/>
            <person name="Kim D."/>
            <person name="Bhattacharya D."/>
            <person name="Yoon H.S."/>
        </authorList>
    </citation>
    <scope>NUCLEOTIDE SEQUENCE [LARGE SCALE GENOMIC DNA]</scope>
    <source>
        <strain evidence="9">CCMP 1328</strain>
    </source>
</reference>
<dbReference type="EMBL" id="VRMN01000002">
    <property type="protein sequence ID" value="KAA8496647.1"/>
    <property type="molecule type" value="Genomic_DNA"/>
</dbReference>
<evidence type="ECO:0000256" key="6">
    <source>
        <dbReference type="ARBA" id="ARBA00023016"/>
    </source>
</evidence>
<keyword evidence="6" id="KW-0346">Stress response</keyword>
<dbReference type="AlphaFoldDB" id="A0A5J4Z1T8"/>
<dbReference type="GO" id="GO:0140469">
    <property type="term" value="P:GCN2-mediated signaling"/>
    <property type="evidence" value="ECO:0007669"/>
    <property type="project" value="TreeGrafter"/>
</dbReference>
<comment type="similarity">
    <text evidence="2">Belongs to the IMPACT family.</text>
</comment>
<dbReference type="Gene3D" id="3.10.110.10">
    <property type="entry name" value="Ubiquitin Conjugating Enzyme"/>
    <property type="match status" value="1"/>
</dbReference>
<dbReference type="SUPFAM" id="SSF54495">
    <property type="entry name" value="UBC-like"/>
    <property type="match status" value="1"/>
</dbReference>
<dbReference type="PANTHER" id="PTHR16301:SF25">
    <property type="entry name" value="PROTEIN IMPACT"/>
    <property type="match status" value="1"/>
</dbReference>
<dbReference type="Pfam" id="PF01205">
    <property type="entry name" value="Impact_N"/>
    <property type="match status" value="1"/>
</dbReference>
<evidence type="ECO:0000313" key="9">
    <source>
        <dbReference type="Proteomes" id="UP000324585"/>
    </source>
</evidence>
<dbReference type="Gene3D" id="3.30.230.30">
    <property type="entry name" value="Impact, N-terminal domain"/>
    <property type="match status" value="1"/>
</dbReference>
<sequence length="288" mass="31550">MDGLCDEQVQNEYEALLAIYGEDTVSRKLEGGRITQISVRIEVAGRGQCLLRADVSQNYPAKLPELEVYANFLNSNEQRVLLADLIAHIQNEVGFPVLFSCVTFVTERTTQHTASNQPEHEGFDTTVPQLAQEETDGVPKVLSSAAVLGDLLHGEIITDRKSVFQAHYAAVYSKEHVEEVVSTLLQNSKVANATHNMLAYRIRSAETQNALVADCDDDGEKAAGKHILHVLEMLGCENALVVVSRWYGGTPLGPVRFKHIANATRQVVLEAQGRPEKDVSSGKAGTVR</sequence>
<evidence type="ECO:0000259" key="7">
    <source>
        <dbReference type="PROSITE" id="PS50908"/>
    </source>
</evidence>
<gene>
    <name evidence="8" type="ORF">FVE85_0376</name>
</gene>
<dbReference type="PROSITE" id="PS50908">
    <property type="entry name" value="RWD"/>
    <property type="match status" value="1"/>
</dbReference>
<comment type="caution">
    <text evidence="8">The sequence shown here is derived from an EMBL/GenBank/DDBJ whole genome shotgun (WGS) entry which is preliminary data.</text>
</comment>
<dbReference type="SMART" id="SM00591">
    <property type="entry name" value="RWD"/>
    <property type="match status" value="1"/>
</dbReference>
<evidence type="ECO:0000256" key="2">
    <source>
        <dbReference type="ARBA" id="ARBA00007665"/>
    </source>
</evidence>
<dbReference type="InterPro" id="IPR020568">
    <property type="entry name" value="Ribosomal_Su5_D2-typ_SF"/>
</dbReference>
<dbReference type="Proteomes" id="UP000324585">
    <property type="component" value="Unassembled WGS sequence"/>
</dbReference>
<dbReference type="GO" id="GO:0005737">
    <property type="term" value="C:cytoplasm"/>
    <property type="evidence" value="ECO:0007669"/>
    <property type="project" value="UniProtKB-SubCell"/>
</dbReference>